<feature type="domain" description="EamA" evidence="7">
    <location>
        <begin position="37"/>
        <end position="165"/>
    </location>
</feature>
<comment type="subcellular location">
    <subcellularLocation>
        <location evidence="1">Membrane</location>
        <topology evidence="1">Multi-pass membrane protein</topology>
    </subcellularLocation>
</comment>
<keyword evidence="3 6" id="KW-0812">Transmembrane</keyword>
<evidence type="ECO:0000256" key="2">
    <source>
        <dbReference type="ARBA" id="ARBA00007362"/>
    </source>
</evidence>
<dbReference type="AlphaFoldDB" id="A0A2N8KZ64"/>
<sequence>MNPTPRPHLAAAGLPSQSFGARRPTQAWYQGEALGWAALALTLVIWAGFFISLRAGARVALPPVELALLRFGPAGLLFAPLLWQRRARFAAVPARLWLLIVAGAGLPYFLIAGWGMRHAPVADGATLIPGTLPLFTALLAAALHGRAALSRWPALLCIAAGVATLLALKAGHADLAQGYAFFLLGSLMWSAYTLALREAKLAPLEAATLISTVSLGLLLPLLAWHWAQSGGLALPSLSGSQLLLQLGLQSIGVGLISTLSYSLAVARLGAQRSATAGALTPVLATLLAIPLFGEQPDGVTLIGMGLIAAGVLWSQKAR</sequence>
<keyword evidence="9" id="KW-1185">Reference proteome</keyword>
<evidence type="ECO:0000256" key="4">
    <source>
        <dbReference type="ARBA" id="ARBA00022989"/>
    </source>
</evidence>
<reference evidence="8 9" key="1">
    <citation type="submission" date="2018-01" db="EMBL/GenBank/DDBJ databases">
        <title>Draft genome sequence of Paucibacter aquatile CR182 isolated from freshwater of the Nakdong River.</title>
        <authorList>
            <person name="Choi A."/>
            <person name="Chung E.J."/>
        </authorList>
    </citation>
    <scope>NUCLEOTIDE SEQUENCE [LARGE SCALE GENOMIC DNA]</scope>
    <source>
        <strain evidence="8 9">CR182</strain>
    </source>
</reference>
<keyword evidence="5 6" id="KW-0472">Membrane</keyword>
<feature type="transmembrane region" description="Helical" evidence="6">
    <location>
        <begin position="207"/>
        <end position="226"/>
    </location>
</feature>
<dbReference type="PANTHER" id="PTHR32322:SF2">
    <property type="entry name" value="EAMA DOMAIN-CONTAINING PROTEIN"/>
    <property type="match status" value="1"/>
</dbReference>
<feature type="transmembrane region" description="Helical" evidence="6">
    <location>
        <begin position="127"/>
        <end position="145"/>
    </location>
</feature>
<evidence type="ECO:0000256" key="5">
    <source>
        <dbReference type="ARBA" id="ARBA00023136"/>
    </source>
</evidence>
<organism evidence="8 9">
    <name type="scientific">Kinneretia aquatilis</name>
    <dbReference type="NCBI Taxonomy" id="2070761"/>
    <lineage>
        <taxon>Bacteria</taxon>
        <taxon>Pseudomonadati</taxon>
        <taxon>Pseudomonadota</taxon>
        <taxon>Betaproteobacteria</taxon>
        <taxon>Burkholderiales</taxon>
        <taxon>Sphaerotilaceae</taxon>
        <taxon>Roseateles</taxon>
    </lineage>
</organism>
<keyword evidence="4 6" id="KW-1133">Transmembrane helix</keyword>
<dbReference type="OrthoDB" id="9001754at2"/>
<evidence type="ECO:0000259" key="7">
    <source>
        <dbReference type="Pfam" id="PF00892"/>
    </source>
</evidence>
<dbReference type="Pfam" id="PF00892">
    <property type="entry name" value="EamA"/>
    <property type="match status" value="2"/>
</dbReference>
<feature type="domain" description="EamA" evidence="7">
    <location>
        <begin position="178"/>
        <end position="313"/>
    </location>
</feature>
<evidence type="ECO:0000256" key="1">
    <source>
        <dbReference type="ARBA" id="ARBA00004141"/>
    </source>
</evidence>
<dbReference type="InterPro" id="IPR000620">
    <property type="entry name" value="EamA_dom"/>
</dbReference>
<proteinExistence type="inferred from homology"/>
<gene>
    <name evidence="8" type="ORF">C1O66_14935</name>
</gene>
<dbReference type="PANTHER" id="PTHR32322">
    <property type="entry name" value="INNER MEMBRANE TRANSPORTER"/>
    <property type="match status" value="1"/>
</dbReference>
<feature type="transmembrane region" description="Helical" evidence="6">
    <location>
        <begin position="33"/>
        <end position="55"/>
    </location>
</feature>
<feature type="transmembrane region" description="Helical" evidence="6">
    <location>
        <begin position="152"/>
        <end position="170"/>
    </location>
</feature>
<dbReference type="InterPro" id="IPR050638">
    <property type="entry name" value="AA-Vitamin_Transporters"/>
</dbReference>
<dbReference type="GO" id="GO:0016020">
    <property type="term" value="C:membrane"/>
    <property type="evidence" value="ECO:0007669"/>
    <property type="project" value="UniProtKB-SubCell"/>
</dbReference>
<comment type="similarity">
    <text evidence="2">Belongs to the EamA transporter family.</text>
</comment>
<dbReference type="Proteomes" id="UP000235916">
    <property type="component" value="Unassembled WGS sequence"/>
</dbReference>
<evidence type="ECO:0000256" key="6">
    <source>
        <dbReference type="SAM" id="Phobius"/>
    </source>
</evidence>
<dbReference type="EMBL" id="POSP01000003">
    <property type="protein sequence ID" value="PND38692.1"/>
    <property type="molecule type" value="Genomic_DNA"/>
</dbReference>
<feature type="transmembrane region" description="Helical" evidence="6">
    <location>
        <begin position="246"/>
        <end position="266"/>
    </location>
</feature>
<evidence type="ECO:0000256" key="3">
    <source>
        <dbReference type="ARBA" id="ARBA00022692"/>
    </source>
</evidence>
<dbReference type="InterPro" id="IPR037185">
    <property type="entry name" value="EmrE-like"/>
</dbReference>
<dbReference type="SUPFAM" id="SSF103481">
    <property type="entry name" value="Multidrug resistance efflux transporter EmrE"/>
    <property type="match status" value="2"/>
</dbReference>
<feature type="transmembrane region" description="Helical" evidence="6">
    <location>
        <begin position="67"/>
        <end position="84"/>
    </location>
</feature>
<accession>A0A2N8KZ64</accession>
<comment type="caution">
    <text evidence="8">The sequence shown here is derived from an EMBL/GenBank/DDBJ whole genome shotgun (WGS) entry which is preliminary data.</text>
</comment>
<dbReference type="RefSeq" id="WP_102768610.1">
    <property type="nucleotide sequence ID" value="NZ_POSP01000003.1"/>
</dbReference>
<evidence type="ECO:0000313" key="9">
    <source>
        <dbReference type="Proteomes" id="UP000235916"/>
    </source>
</evidence>
<feature type="transmembrane region" description="Helical" evidence="6">
    <location>
        <begin position="273"/>
        <end position="292"/>
    </location>
</feature>
<feature type="transmembrane region" description="Helical" evidence="6">
    <location>
        <begin position="298"/>
        <end position="314"/>
    </location>
</feature>
<evidence type="ECO:0000313" key="8">
    <source>
        <dbReference type="EMBL" id="PND38692.1"/>
    </source>
</evidence>
<feature type="transmembrane region" description="Helical" evidence="6">
    <location>
        <begin position="96"/>
        <end position="115"/>
    </location>
</feature>
<protein>
    <submittedName>
        <fullName evidence="8">EamA/RhaT family transporter</fullName>
    </submittedName>
</protein>
<feature type="transmembrane region" description="Helical" evidence="6">
    <location>
        <begin position="176"/>
        <end position="195"/>
    </location>
</feature>
<name>A0A2N8KZ64_9BURK</name>